<dbReference type="Gene3D" id="1.20.5.170">
    <property type="match status" value="1"/>
</dbReference>
<accession>A0A8C3MIU4</accession>
<evidence type="ECO:0000313" key="8">
    <source>
        <dbReference type="Ensembl" id="ENSCPVP00000006982.1"/>
    </source>
</evidence>
<dbReference type="SUPFAM" id="SSF74853">
    <property type="entry name" value="Lamin A/C globular tail domain"/>
    <property type="match status" value="1"/>
</dbReference>
<dbReference type="PROSITE" id="PS51842">
    <property type="entry name" value="IF_ROD_2"/>
    <property type="match status" value="1"/>
</dbReference>
<evidence type="ECO:0000256" key="7">
    <source>
        <dbReference type="SAM" id="MobiDB-lite"/>
    </source>
</evidence>
<evidence type="ECO:0000256" key="2">
    <source>
        <dbReference type="ARBA" id="ARBA00023054"/>
    </source>
</evidence>
<dbReference type="PROSITE" id="PS51841">
    <property type="entry name" value="LTD"/>
    <property type="match status" value="1"/>
</dbReference>
<dbReference type="Proteomes" id="UP000694382">
    <property type="component" value="Chromosome 10"/>
</dbReference>
<evidence type="ECO:0000313" key="9">
    <source>
        <dbReference type="Proteomes" id="UP000694382"/>
    </source>
</evidence>
<comment type="similarity">
    <text evidence="5">Belongs to the intermediate filament family.</text>
</comment>
<name>A0A8C3MIU4_GEOPR</name>
<feature type="coiled-coil region" evidence="6">
    <location>
        <begin position="245"/>
        <end position="372"/>
    </location>
</feature>
<dbReference type="Pfam" id="PF00932">
    <property type="entry name" value="LTD"/>
    <property type="match status" value="1"/>
</dbReference>
<evidence type="ECO:0000256" key="4">
    <source>
        <dbReference type="ARBA" id="ARBA00024186"/>
    </source>
</evidence>
<dbReference type="InterPro" id="IPR001322">
    <property type="entry name" value="Lamin_tail_dom"/>
</dbReference>
<keyword evidence="3" id="KW-0449">Lipoprotein</keyword>
<gene>
    <name evidence="8" type="primary">LOC115907230</name>
</gene>
<dbReference type="GO" id="GO:0051664">
    <property type="term" value="P:nuclear pore localization"/>
    <property type="evidence" value="ECO:0007669"/>
    <property type="project" value="TreeGrafter"/>
</dbReference>
<organism evidence="8 9">
    <name type="scientific">Geospiza parvula</name>
    <name type="common">Small tree-finch</name>
    <name type="synonym">Camarhynchus parvulus</name>
    <dbReference type="NCBI Taxonomy" id="87175"/>
    <lineage>
        <taxon>Eukaryota</taxon>
        <taxon>Metazoa</taxon>
        <taxon>Chordata</taxon>
        <taxon>Craniata</taxon>
        <taxon>Vertebrata</taxon>
        <taxon>Euteleostomi</taxon>
        <taxon>Archelosauria</taxon>
        <taxon>Archosauria</taxon>
        <taxon>Dinosauria</taxon>
        <taxon>Saurischia</taxon>
        <taxon>Theropoda</taxon>
        <taxon>Coelurosauria</taxon>
        <taxon>Aves</taxon>
        <taxon>Neognathae</taxon>
        <taxon>Neoaves</taxon>
        <taxon>Telluraves</taxon>
        <taxon>Australaves</taxon>
        <taxon>Passeriformes</taxon>
        <taxon>Thraupidae</taxon>
        <taxon>Camarhynchus</taxon>
    </lineage>
</organism>
<dbReference type="Gene3D" id="2.60.40.1260">
    <property type="entry name" value="Lamin Tail domain"/>
    <property type="match status" value="1"/>
</dbReference>
<dbReference type="SUPFAM" id="SSF64593">
    <property type="entry name" value="Intermediate filament protein, coiled coil region"/>
    <property type="match status" value="2"/>
</dbReference>
<dbReference type="Gene3D" id="1.20.5.500">
    <property type="entry name" value="Single helix bin"/>
    <property type="match status" value="1"/>
</dbReference>
<feature type="compositionally biased region" description="Low complexity" evidence="7">
    <location>
        <begin position="393"/>
        <end position="408"/>
    </location>
</feature>
<dbReference type="GO" id="GO:0006998">
    <property type="term" value="P:nuclear envelope organization"/>
    <property type="evidence" value="ECO:0007669"/>
    <property type="project" value="TreeGrafter"/>
</dbReference>
<dbReference type="GO" id="GO:0007097">
    <property type="term" value="P:nuclear migration"/>
    <property type="evidence" value="ECO:0007669"/>
    <property type="project" value="TreeGrafter"/>
</dbReference>
<dbReference type="GO" id="GO:0031507">
    <property type="term" value="P:heterochromatin formation"/>
    <property type="evidence" value="ECO:0007669"/>
    <property type="project" value="TreeGrafter"/>
</dbReference>
<reference evidence="8" key="3">
    <citation type="submission" date="2025-09" db="UniProtKB">
        <authorList>
            <consortium name="Ensembl"/>
        </authorList>
    </citation>
    <scope>IDENTIFICATION</scope>
</reference>
<keyword evidence="1 5" id="KW-0403">Intermediate filament</keyword>
<reference evidence="8" key="2">
    <citation type="submission" date="2025-08" db="UniProtKB">
        <authorList>
            <consortium name="Ensembl"/>
        </authorList>
    </citation>
    <scope>IDENTIFICATION</scope>
</reference>
<feature type="region of interest" description="Disordered" evidence="7">
    <location>
        <begin position="389"/>
        <end position="424"/>
    </location>
</feature>
<reference evidence="8" key="1">
    <citation type="submission" date="2020-02" db="EMBL/GenBank/DDBJ databases">
        <authorList>
            <person name="Enbody D E."/>
            <person name="Pettersson E M."/>
        </authorList>
    </citation>
    <scope>NUCLEOTIDE SEQUENCE [LARGE SCALE GENOMIC DNA]</scope>
</reference>
<feature type="region of interest" description="Disordered" evidence="7">
    <location>
        <begin position="1"/>
        <end position="31"/>
    </location>
</feature>
<dbReference type="Pfam" id="PF00038">
    <property type="entry name" value="Filament"/>
    <property type="match status" value="1"/>
</dbReference>
<evidence type="ECO:0000256" key="3">
    <source>
        <dbReference type="ARBA" id="ARBA00023289"/>
    </source>
</evidence>
<dbReference type="SMART" id="SM01391">
    <property type="entry name" value="Filament"/>
    <property type="match status" value="1"/>
</dbReference>
<evidence type="ECO:0000256" key="1">
    <source>
        <dbReference type="ARBA" id="ARBA00022754"/>
    </source>
</evidence>
<dbReference type="InterPro" id="IPR036415">
    <property type="entry name" value="Lamin_tail_dom_sf"/>
</dbReference>
<dbReference type="AlphaFoldDB" id="A0A8C3MIU4"/>
<protein>
    <submittedName>
        <fullName evidence="8">Uncharacterized protein</fullName>
    </submittedName>
</protein>
<dbReference type="InterPro" id="IPR039008">
    <property type="entry name" value="IF_rod_dom"/>
</dbReference>
<dbReference type="GO" id="GO:0005200">
    <property type="term" value="F:structural constituent of cytoskeleton"/>
    <property type="evidence" value="ECO:0007669"/>
    <property type="project" value="TreeGrafter"/>
</dbReference>
<sequence length="670" mass="76499">MATALPPTPAGGSRSVSRAAESPLSPARLSRLQEKEELRQLNDRLAAYIERVRALEADKSVLQQRLSEHQAGSDREMGCLRLRYEAELADARRALDDIAIERATLQVELGKIGEEHRQLHVRNSKKESDLNVAQARVRDLDAQLNAKEADLATALNENRTLENELRELKDQVLSLNLSLEDTKKHLHSEMLRRVDLENHMKTLQEEMTFQKRLHEDELKETKRVHESRIAEVESGRQREFESKLSDALQGLRKQHEEQIQGYKEEMERTFGAKVENAQLTAARNCEFANVAREELMETQKRVDTLISQVNQYQSQNVALESKIKELQNLLDYDRDLHRRRMAEKEEEMAQAQKQAQAQLEEYEQLLDVKLALDLEINAYRKMLEGEEQRLKLSPSPSSHSTATQAASQGRRYLHGKKRKIKETRKRECSAALKTIQHVSATGNISIEEIDADGKFVRLKNHSNEDQSLHGWVLRRRIGSVADVNYKFPSRFTLQAGQEVTIWGAAAGVSPGPSDLVWRSQKSWGTGDNIGVTLITDDGEELAERKIMLVPREEESEQDDDYEEITGSEAEFGSQVSCLKFKYMLSAESFNGHFFSLLNENTSSSTLHILQLLMFFLMSDQKKKKKEMLFGFMIVVPGRILKQVRWGESCLSPPRELALSVVLQSLVPCRM</sequence>
<dbReference type="PANTHER" id="PTHR45721">
    <property type="entry name" value="LAMIN DM0-RELATED"/>
    <property type="match status" value="1"/>
</dbReference>
<dbReference type="PANTHER" id="PTHR45721:SF16">
    <property type="entry name" value="LAMIN-L(III)"/>
    <property type="match status" value="1"/>
</dbReference>
<dbReference type="GO" id="GO:0005882">
    <property type="term" value="C:intermediate filament"/>
    <property type="evidence" value="ECO:0007669"/>
    <property type="project" value="UniProtKB-KW"/>
</dbReference>
<dbReference type="Ensembl" id="ENSCPVT00000007251.2">
    <property type="protein sequence ID" value="ENSCPVP00000006982.1"/>
    <property type="gene ID" value="ENSCPVG00000005121.2"/>
</dbReference>
<evidence type="ECO:0000256" key="6">
    <source>
        <dbReference type="SAM" id="Coils"/>
    </source>
</evidence>
<dbReference type="GO" id="GO:0005652">
    <property type="term" value="C:nuclear lamina"/>
    <property type="evidence" value="ECO:0007669"/>
    <property type="project" value="UniProtKB-SubCell"/>
</dbReference>
<evidence type="ECO:0000256" key="5">
    <source>
        <dbReference type="RuleBase" id="RU000685"/>
    </source>
</evidence>
<keyword evidence="2 6" id="KW-0175">Coiled coil</keyword>
<dbReference type="InterPro" id="IPR018039">
    <property type="entry name" value="IF_conserved"/>
</dbReference>
<dbReference type="GO" id="GO:0090435">
    <property type="term" value="P:protein localization to nuclear envelope"/>
    <property type="evidence" value="ECO:0007669"/>
    <property type="project" value="TreeGrafter"/>
</dbReference>
<dbReference type="Gene3D" id="1.20.5.1160">
    <property type="entry name" value="Vasodilator-stimulated phosphoprotein"/>
    <property type="match status" value="2"/>
</dbReference>
<proteinExistence type="inferred from homology"/>
<comment type="subcellular location">
    <subcellularLocation>
        <location evidence="4">Nucleus lamina</location>
    </subcellularLocation>
</comment>
<dbReference type="PROSITE" id="PS00226">
    <property type="entry name" value="IF_ROD_1"/>
    <property type="match status" value="1"/>
</dbReference>
<keyword evidence="3" id="KW-0636">Prenylation</keyword>
<keyword evidence="9" id="KW-1185">Reference proteome</keyword>
<feature type="coiled-coil region" evidence="6">
    <location>
        <begin position="31"/>
        <end position="213"/>
    </location>
</feature>
<feature type="compositionally biased region" description="Basic residues" evidence="7">
    <location>
        <begin position="411"/>
        <end position="423"/>
    </location>
</feature>